<keyword evidence="6" id="KW-0547">Nucleotide-binding</keyword>
<dbReference type="NCBIfam" id="NF004189">
    <property type="entry name" value="PRK05644.1"/>
    <property type="match status" value="1"/>
</dbReference>
<proteinExistence type="inferred from homology"/>
<evidence type="ECO:0000256" key="7">
    <source>
        <dbReference type="ARBA" id="ARBA00022840"/>
    </source>
</evidence>
<dbReference type="Pfam" id="PF02518">
    <property type="entry name" value="HATPase_c"/>
    <property type="match status" value="1"/>
</dbReference>
<dbReference type="GO" id="GO:0005524">
    <property type="term" value="F:ATP binding"/>
    <property type="evidence" value="ECO:0007669"/>
    <property type="project" value="UniProtKB-KW"/>
</dbReference>
<dbReference type="GO" id="GO:0003677">
    <property type="term" value="F:DNA binding"/>
    <property type="evidence" value="ECO:0007669"/>
    <property type="project" value="UniProtKB-KW"/>
</dbReference>
<comment type="catalytic activity">
    <reaction evidence="1">
        <text>ATP-dependent breakage, passage and rejoining of double-stranded DNA.</text>
        <dbReference type="EC" id="5.6.2.2"/>
    </reaction>
</comment>
<comment type="caution">
    <text evidence="13">The sequence shown here is derived from an EMBL/GenBank/DDBJ whole genome shotgun (WGS) entry which is preliminary data.</text>
</comment>
<dbReference type="InterPro" id="IPR036890">
    <property type="entry name" value="HATPase_C_sf"/>
</dbReference>
<comment type="cofactor">
    <cofactor evidence="2">
        <name>Mg(2+)</name>
        <dbReference type="ChEBI" id="CHEBI:18420"/>
    </cofactor>
</comment>
<dbReference type="Gene3D" id="3.30.230.10">
    <property type="match status" value="1"/>
</dbReference>
<dbReference type="Gene3D" id="3.30.565.10">
    <property type="entry name" value="Histidine kinase-like ATPase, C-terminal domain"/>
    <property type="match status" value="1"/>
</dbReference>
<evidence type="ECO:0000256" key="5">
    <source>
        <dbReference type="ARBA" id="ARBA00022723"/>
    </source>
</evidence>
<dbReference type="InterPro" id="IPR003594">
    <property type="entry name" value="HATPase_dom"/>
</dbReference>
<dbReference type="AlphaFoldDB" id="A0A398D3V1"/>
<dbReference type="InterPro" id="IPR020568">
    <property type="entry name" value="Ribosomal_Su5_D2-typ_SF"/>
</dbReference>
<dbReference type="PANTHER" id="PTHR45866">
    <property type="entry name" value="DNA GYRASE/TOPOISOMERASE SUBUNIT B"/>
    <property type="match status" value="1"/>
</dbReference>
<dbReference type="SMART" id="SM00387">
    <property type="entry name" value="HATPase_c"/>
    <property type="match status" value="1"/>
</dbReference>
<keyword evidence="11" id="KW-0413">Isomerase</keyword>
<dbReference type="InterPro" id="IPR013759">
    <property type="entry name" value="Topo_IIA_B_C"/>
</dbReference>
<keyword evidence="5" id="KW-0479">Metal-binding</keyword>
<dbReference type="SUPFAM" id="SSF56719">
    <property type="entry name" value="Type II DNA topoisomerase"/>
    <property type="match status" value="1"/>
</dbReference>
<dbReference type="PRINTS" id="PR01159">
    <property type="entry name" value="DNAGYRASEB"/>
</dbReference>
<dbReference type="SUPFAM" id="SSF55874">
    <property type="entry name" value="ATPase domain of HSP90 chaperone/DNA topoisomerase II/histidine kinase"/>
    <property type="match status" value="1"/>
</dbReference>
<evidence type="ECO:0000256" key="8">
    <source>
        <dbReference type="ARBA" id="ARBA00022842"/>
    </source>
</evidence>
<organism evidence="13 14">
    <name type="scientific">Candidatus Cryosericum terrychapinii</name>
    <dbReference type="NCBI Taxonomy" id="2290919"/>
    <lineage>
        <taxon>Bacteria</taxon>
        <taxon>Pseudomonadati</taxon>
        <taxon>Caldisericota/Cryosericota group</taxon>
        <taxon>Candidatus Cryosericota</taxon>
        <taxon>Candidatus Cryosericia</taxon>
        <taxon>Candidatus Cryosericales</taxon>
        <taxon>Candidatus Cryosericaceae</taxon>
        <taxon>Candidatus Cryosericum</taxon>
    </lineage>
</organism>
<evidence type="ECO:0000259" key="12">
    <source>
        <dbReference type="PROSITE" id="PS50880"/>
    </source>
</evidence>
<accession>A0A398D3V1</accession>
<evidence type="ECO:0000256" key="11">
    <source>
        <dbReference type="ARBA" id="ARBA00023235"/>
    </source>
</evidence>
<keyword evidence="7" id="KW-0067">ATP-binding</keyword>
<keyword evidence="10" id="KW-0238">DNA-binding</keyword>
<dbReference type="InterPro" id="IPR001241">
    <property type="entry name" value="Topo_IIA"/>
</dbReference>
<evidence type="ECO:0000313" key="14">
    <source>
        <dbReference type="Proteomes" id="UP000266328"/>
    </source>
</evidence>
<comment type="similarity">
    <text evidence="3">Belongs to the type II topoisomerase GyrB family.</text>
</comment>
<keyword evidence="9" id="KW-0799">Topoisomerase</keyword>
<name>A0A398D3V1_9BACT</name>
<dbReference type="Pfam" id="PF00204">
    <property type="entry name" value="DNA_gyraseB"/>
    <property type="match status" value="1"/>
</dbReference>
<dbReference type="GO" id="GO:0046872">
    <property type="term" value="F:metal ion binding"/>
    <property type="evidence" value="ECO:0007669"/>
    <property type="project" value="UniProtKB-KW"/>
</dbReference>
<dbReference type="GO" id="GO:0006265">
    <property type="term" value="P:DNA topological change"/>
    <property type="evidence" value="ECO:0007669"/>
    <property type="project" value="InterPro"/>
</dbReference>
<dbReference type="CDD" id="cd16928">
    <property type="entry name" value="HATPase_GyrB-like"/>
    <property type="match status" value="1"/>
</dbReference>
<dbReference type="FunFam" id="3.30.565.10:FF:000002">
    <property type="entry name" value="DNA gyrase subunit B"/>
    <property type="match status" value="1"/>
</dbReference>
<dbReference type="InterPro" id="IPR018522">
    <property type="entry name" value="TopoIIA_CS"/>
</dbReference>
<evidence type="ECO:0000256" key="1">
    <source>
        <dbReference type="ARBA" id="ARBA00000185"/>
    </source>
</evidence>
<dbReference type="SMART" id="SM00433">
    <property type="entry name" value="TOP2c"/>
    <property type="match status" value="1"/>
</dbReference>
<sequence length="634" mass="71321">MQDSQYTARDIKVLEGLEHVRTRPSMYIGSTDSRGLHHLVQEVVDNAIDESMAGFCTKIEVGLSTDHKTVDVHDNGRGIPTDMHPVLGISGVEVALTRLNAGGKFDKKSYHVSGGLHGVGVSVVNALSNCLYVEVTQWGKVFQEEFSRGKPVYHLRVKEEGIPAGVSGTYVSFTPDEEIFGEFIFDPERISKRLRELAFLNSGLEIDFVDHATEEVQVFKYDKGLIEFVRYMNEGSEVVPPDPVHFMRDTEGFFLEVAFQYNTGYNDQMISYVNNINTVDGGVHELAFKNAYTRLFNAKARQIKLMKPEDSLGGEDIREGLVVIINLRIPDPQFEGQTKTRLGNADLKGPMEAAVEEEVELYLDKHIDEFKAMANKAVSAKLAREAARKARDLVRRKTELDGGRLPGKLADCSSQDPAESELYIVEGDSAGGSAKQGRNRRTQAILPLRGKILNVEKVGIQRALENEEIKALITSIGTGVMDDIKLEKLRYHKIVIMTDADVDGAHIRTLLLTFFYRYMRPLVVNQNIYFAQPPLFGVLDGKTMRYAFSDDELRTLLSQTKGKPDVQRYKGLGEMNAEQLWSTTMDPETRLMGRVTLEEAEEAERIFTLLMGEKVEPRRKFIIDHAREVYNLDI</sequence>
<feature type="domain" description="Toprim" evidence="12">
    <location>
        <begin position="420"/>
        <end position="534"/>
    </location>
</feature>
<evidence type="ECO:0000256" key="3">
    <source>
        <dbReference type="ARBA" id="ARBA00010708"/>
    </source>
</evidence>
<dbReference type="PANTHER" id="PTHR45866:SF1">
    <property type="entry name" value="DNA GYRASE SUBUNIT B, MITOCHONDRIAL"/>
    <property type="match status" value="1"/>
</dbReference>
<evidence type="ECO:0000256" key="9">
    <source>
        <dbReference type="ARBA" id="ARBA00023029"/>
    </source>
</evidence>
<dbReference type="Gene3D" id="3.40.50.670">
    <property type="match status" value="1"/>
</dbReference>
<dbReference type="PROSITE" id="PS00177">
    <property type="entry name" value="TOPOISOMERASE_II"/>
    <property type="match status" value="1"/>
</dbReference>
<dbReference type="Pfam" id="PF00986">
    <property type="entry name" value="DNA_gyraseB_C"/>
    <property type="match status" value="1"/>
</dbReference>
<dbReference type="EC" id="5.6.2.2" evidence="4"/>
<dbReference type="GO" id="GO:0003918">
    <property type="term" value="F:DNA topoisomerase type II (double strand cut, ATP-hydrolyzing) activity"/>
    <property type="evidence" value="ECO:0007669"/>
    <property type="project" value="UniProtKB-EC"/>
</dbReference>
<dbReference type="OrthoDB" id="9802808at2"/>
<dbReference type="FunFam" id="3.40.50.670:FF:000002">
    <property type="entry name" value="DNA gyrase subunit B"/>
    <property type="match status" value="1"/>
</dbReference>
<dbReference type="InterPro" id="IPR034160">
    <property type="entry name" value="TOPRIM_GyrB"/>
</dbReference>
<evidence type="ECO:0000256" key="4">
    <source>
        <dbReference type="ARBA" id="ARBA00012895"/>
    </source>
</evidence>
<dbReference type="Pfam" id="PF01751">
    <property type="entry name" value="Toprim"/>
    <property type="match status" value="1"/>
</dbReference>
<dbReference type="Proteomes" id="UP000266328">
    <property type="component" value="Unassembled WGS sequence"/>
</dbReference>
<dbReference type="InterPro" id="IPR013760">
    <property type="entry name" value="Topo_IIA-like_dom_sf"/>
</dbReference>
<reference evidence="13 14" key="1">
    <citation type="submission" date="2018-09" db="EMBL/GenBank/DDBJ databases">
        <title>Discovery and Ecogenomic Context for Candidatus Cryosericales, a Global Caldiserica Order Active in Thawing Permafrost.</title>
        <authorList>
            <person name="Martinez M.A."/>
            <person name="Woodcroft B.J."/>
            <person name="Ignacio Espinoza J.C."/>
            <person name="Zayed A."/>
            <person name="Singleton C.M."/>
            <person name="Boyd J."/>
            <person name="Li Y.-F."/>
            <person name="Purvine S."/>
            <person name="Maughan H."/>
            <person name="Hodgkins S.B."/>
            <person name="Anderson D."/>
            <person name="Sederholm M."/>
            <person name="Temperton B."/>
            <person name="Saleska S.R."/>
            <person name="Tyson G.W."/>
            <person name="Rich V.I."/>
        </authorList>
    </citation>
    <scope>NUCLEOTIDE SEQUENCE [LARGE SCALE GENOMIC DNA]</scope>
    <source>
        <strain evidence="13 14">SMC7</strain>
    </source>
</reference>
<gene>
    <name evidence="13" type="ORF">SMC7_03970</name>
</gene>
<evidence type="ECO:0000256" key="10">
    <source>
        <dbReference type="ARBA" id="ARBA00023125"/>
    </source>
</evidence>
<evidence type="ECO:0000256" key="6">
    <source>
        <dbReference type="ARBA" id="ARBA00022741"/>
    </source>
</evidence>
<evidence type="ECO:0000313" key="13">
    <source>
        <dbReference type="EMBL" id="RIE06141.1"/>
    </source>
</evidence>
<keyword evidence="8" id="KW-0460">Magnesium</keyword>
<evidence type="ECO:0000256" key="2">
    <source>
        <dbReference type="ARBA" id="ARBA00001946"/>
    </source>
</evidence>
<protein>
    <recommendedName>
        <fullName evidence="4">DNA topoisomerase (ATP-hydrolyzing)</fullName>
        <ecNumber evidence="4">5.6.2.2</ecNumber>
    </recommendedName>
</protein>
<dbReference type="InterPro" id="IPR000565">
    <property type="entry name" value="Topo_IIA_B"/>
</dbReference>
<dbReference type="CDD" id="cd03366">
    <property type="entry name" value="TOPRIM_TopoIIA_GyrB"/>
    <property type="match status" value="1"/>
</dbReference>
<dbReference type="EMBL" id="QXIS01000023">
    <property type="protein sequence ID" value="RIE06141.1"/>
    <property type="molecule type" value="Genomic_DNA"/>
</dbReference>
<dbReference type="InterPro" id="IPR002288">
    <property type="entry name" value="DNA_gyrase_B_C"/>
</dbReference>
<dbReference type="InterPro" id="IPR006171">
    <property type="entry name" value="TOPRIM_dom"/>
</dbReference>
<dbReference type="PROSITE" id="PS50880">
    <property type="entry name" value="TOPRIM"/>
    <property type="match status" value="1"/>
</dbReference>
<dbReference type="PRINTS" id="PR00418">
    <property type="entry name" value="TPI2FAMILY"/>
</dbReference>
<dbReference type="RefSeq" id="WP_119089061.1">
    <property type="nucleotide sequence ID" value="NZ_QXIS01000023.1"/>
</dbReference>
<dbReference type="SUPFAM" id="SSF54211">
    <property type="entry name" value="Ribosomal protein S5 domain 2-like"/>
    <property type="match status" value="1"/>
</dbReference>
<dbReference type="InterPro" id="IPR013506">
    <property type="entry name" value="Topo_IIA_bsu_dom2"/>
</dbReference>
<dbReference type="InterPro" id="IPR014721">
    <property type="entry name" value="Ribsml_uS5_D2-typ_fold_subgr"/>
</dbReference>
<dbReference type="CDD" id="cd00822">
    <property type="entry name" value="TopoII_Trans_DNA_gyrase"/>
    <property type="match status" value="1"/>
</dbReference>
<keyword evidence="14" id="KW-1185">Reference proteome</keyword>